<sequence>MASEAEKLRNESPMWMQEPALKRLRRCMEFLYQEGALMAHEYDQVSRRIGMYTERKEECIENMEESNG</sequence>
<comment type="caution">
    <text evidence="1">The sequence shown here is derived from an EMBL/GenBank/DDBJ whole genome shotgun (WGS) entry which is preliminary data.</text>
</comment>
<protein>
    <submittedName>
        <fullName evidence="1">Uncharacterized protein</fullName>
    </submittedName>
</protein>
<dbReference type="AlphaFoldDB" id="A0A0F9P1R4"/>
<proteinExistence type="predicted"/>
<reference evidence="1" key="1">
    <citation type="journal article" date="2015" name="Nature">
        <title>Complex archaea that bridge the gap between prokaryotes and eukaryotes.</title>
        <authorList>
            <person name="Spang A."/>
            <person name="Saw J.H."/>
            <person name="Jorgensen S.L."/>
            <person name="Zaremba-Niedzwiedzka K."/>
            <person name="Martijn J."/>
            <person name="Lind A.E."/>
            <person name="van Eijk R."/>
            <person name="Schleper C."/>
            <person name="Guy L."/>
            <person name="Ettema T.J."/>
        </authorList>
    </citation>
    <scope>NUCLEOTIDE SEQUENCE</scope>
</reference>
<name>A0A0F9P1R4_9ZZZZ</name>
<dbReference type="EMBL" id="LAZR01006060">
    <property type="protein sequence ID" value="KKM95040.1"/>
    <property type="molecule type" value="Genomic_DNA"/>
</dbReference>
<gene>
    <name evidence="1" type="ORF">LCGC14_1192240</name>
</gene>
<evidence type="ECO:0000313" key="1">
    <source>
        <dbReference type="EMBL" id="KKM95040.1"/>
    </source>
</evidence>
<organism evidence="1">
    <name type="scientific">marine sediment metagenome</name>
    <dbReference type="NCBI Taxonomy" id="412755"/>
    <lineage>
        <taxon>unclassified sequences</taxon>
        <taxon>metagenomes</taxon>
        <taxon>ecological metagenomes</taxon>
    </lineage>
</organism>
<accession>A0A0F9P1R4</accession>